<protein>
    <submittedName>
        <fullName evidence="2">Uncharacterized protein</fullName>
    </submittedName>
</protein>
<evidence type="ECO:0000256" key="1">
    <source>
        <dbReference type="SAM" id="MobiDB-lite"/>
    </source>
</evidence>
<dbReference type="Proteomes" id="UP000719766">
    <property type="component" value="Unassembled WGS sequence"/>
</dbReference>
<dbReference type="RefSeq" id="XP_041153008.1">
    <property type="nucleotide sequence ID" value="XM_041308151.1"/>
</dbReference>
<proteinExistence type="predicted"/>
<feature type="region of interest" description="Disordered" evidence="1">
    <location>
        <begin position="31"/>
        <end position="136"/>
    </location>
</feature>
<dbReference type="GeneID" id="64601915"/>
<comment type="caution">
    <text evidence="2">The sequence shown here is derived from an EMBL/GenBank/DDBJ whole genome shotgun (WGS) entry which is preliminary data.</text>
</comment>
<sequence length="177" mass="19584">MSQSNFFAVTARWVSKMTGKAKAALEEKTMWTSLKKRKPEASGETINPLPKKAKTNRPADTTPPGMTVSLPLTSPIPVTSVTPTPPLTDKSHCAVVCTEEEEEALYADRSDADPKESDKESQSGEKEQDPQDKLKHLMQEWVSPVYAFFHPTPNIVEIGGWRAHEFKCQAKGCKAKV</sequence>
<evidence type="ECO:0000313" key="2">
    <source>
        <dbReference type="EMBL" id="KAG1785525.1"/>
    </source>
</evidence>
<name>A0A9P7ACB2_9AGAM</name>
<gene>
    <name evidence="2" type="ORF">HD556DRAFT_1457539</name>
</gene>
<accession>A0A9P7ACB2</accession>
<keyword evidence="3" id="KW-1185">Reference proteome</keyword>
<feature type="compositionally biased region" description="Low complexity" evidence="1">
    <location>
        <begin position="71"/>
        <end position="82"/>
    </location>
</feature>
<evidence type="ECO:0000313" key="3">
    <source>
        <dbReference type="Proteomes" id="UP000719766"/>
    </source>
</evidence>
<dbReference type="EMBL" id="JABBWE010000109">
    <property type="protein sequence ID" value="KAG1785525.1"/>
    <property type="molecule type" value="Genomic_DNA"/>
</dbReference>
<reference evidence="2" key="1">
    <citation type="journal article" date="2020" name="New Phytol.">
        <title>Comparative genomics reveals dynamic genome evolution in host specialist ectomycorrhizal fungi.</title>
        <authorList>
            <person name="Lofgren L.A."/>
            <person name="Nguyen N.H."/>
            <person name="Vilgalys R."/>
            <person name="Ruytinx J."/>
            <person name="Liao H.L."/>
            <person name="Branco S."/>
            <person name="Kuo A."/>
            <person name="LaButti K."/>
            <person name="Lipzen A."/>
            <person name="Andreopoulos W."/>
            <person name="Pangilinan J."/>
            <person name="Riley R."/>
            <person name="Hundley H."/>
            <person name="Na H."/>
            <person name="Barry K."/>
            <person name="Grigoriev I.V."/>
            <person name="Stajich J.E."/>
            <person name="Kennedy P.G."/>
        </authorList>
    </citation>
    <scope>NUCLEOTIDE SEQUENCE</scope>
    <source>
        <strain evidence="2">S12</strain>
    </source>
</reference>
<organism evidence="2 3">
    <name type="scientific">Suillus plorans</name>
    <dbReference type="NCBI Taxonomy" id="116603"/>
    <lineage>
        <taxon>Eukaryota</taxon>
        <taxon>Fungi</taxon>
        <taxon>Dikarya</taxon>
        <taxon>Basidiomycota</taxon>
        <taxon>Agaricomycotina</taxon>
        <taxon>Agaricomycetes</taxon>
        <taxon>Agaricomycetidae</taxon>
        <taxon>Boletales</taxon>
        <taxon>Suillineae</taxon>
        <taxon>Suillaceae</taxon>
        <taxon>Suillus</taxon>
    </lineage>
</organism>
<dbReference type="AlphaFoldDB" id="A0A9P7ACB2"/>
<dbReference type="OrthoDB" id="2692569at2759"/>
<feature type="compositionally biased region" description="Basic and acidic residues" evidence="1">
    <location>
        <begin position="106"/>
        <end position="136"/>
    </location>
</feature>